<dbReference type="InterPro" id="IPR052897">
    <property type="entry name" value="Sec-Metab_Biosynth_Hydrolase"/>
</dbReference>
<dbReference type="Pfam" id="PF12697">
    <property type="entry name" value="Abhydrolase_6"/>
    <property type="match status" value="1"/>
</dbReference>
<proteinExistence type="predicted"/>
<dbReference type="GO" id="GO:0016787">
    <property type="term" value="F:hydrolase activity"/>
    <property type="evidence" value="ECO:0007669"/>
    <property type="project" value="UniProtKB-KW"/>
</dbReference>
<sequence length="277" mass="28802">MNRHLPAVAALARRPRALVLALALACAGAAPAASAADTAAPAPAATAILVHGAFADAGSWAQVAKRLQARGLNTLSVRLPLTSLRDDAEATRRALQAAPGPVVLVGHSWGGTVITEAGDDAKVSALVYVAAFAPDVGQNTAEQGRGYPTPPGLAHLVASDGLLRIDEQGMREDFAQDLTARTVRELFRTQSPIHARAFDDAVAHAAWKGRPSWYLATRQDRMIAPQLQTATAQRIGAQRRSVAGSHAAPLAHPGEVAEVILEAAGKRPPPAAAHEEG</sequence>
<dbReference type="Gene3D" id="3.40.50.1820">
    <property type="entry name" value="alpha/beta hydrolase"/>
    <property type="match status" value="1"/>
</dbReference>
<gene>
    <name evidence="3" type="ORF">ABU614_13595</name>
</gene>
<dbReference type="PANTHER" id="PTHR37017">
    <property type="entry name" value="AB HYDROLASE-1 DOMAIN-CONTAINING PROTEIN-RELATED"/>
    <property type="match status" value="1"/>
</dbReference>
<feature type="chain" id="PRO_5043459635" evidence="1">
    <location>
        <begin position="36"/>
        <end position="277"/>
    </location>
</feature>
<dbReference type="AlphaFoldDB" id="A0AAU8MLP7"/>
<evidence type="ECO:0000313" key="3">
    <source>
        <dbReference type="EMBL" id="XCO73430.1"/>
    </source>
</evidence>
<dbReference type="InterPro" id="IPR029058">
    <property type="entry name" value="AB_hydrolase_fold"/>
</dbReference>
<keyword evidence="3" id="KW-0378">Hydrolase</keyword>
<dbReference type="InterPro" id="IPR000073">
    <property type="entry name" value="AB_hydrolase_1"/>
</dbReference>
<dbReference type="PANTHER" id="PTHR37017:SF11">
    <property type="entry name" value="ESTERASE_LIPASE_THIOESTERASE DOMAIN-CONTAINING PROTEIN"/>
    <property type="match status" value="1"/>
</dbReference>
<keyword evidence="1" id="KW-0732">Signal</keyword>
<evidence type="ECO:0000256" key="1">
    <source>
        <dbReference type="SAM" id="SignalP"/>
    </source>
</evidence>
<protein>
    <submittedName>
        <fullName evidence="3">Alpha/beta hydrolase</fullName>
    </submittedName>
</protein>
<reference evidence="3" key="1">
    <citation type="submission" date="2024-06" db="EMBL/GenBank/DDBJ databases">
        <authorList>
            <person name="Li S."/>
        </authorList>
    </citation>
    <scope>NUCLEOTIDE SEQUENCE</scope>
    <source>
        <strain evidence="3">SR10</strain>
    </source>
</reference>
<name>A0AAU8MLP7_9GAMM</name>
<evidence type="ECO:0000259" key="2">
    <source>
        <dbReference type="Pfam" id="PF12697"/>
    </source>
</evidence>
<dbReference type="EMBL" id="CP159925">
    <property type="protein sequence ID" value="XCO73430.1"/>
    <property type="molecule type" value="Genomic_DNA"/>
</dbReference>
<dbReference type="SUPFAM" id="SSF53474">
    <property type="entry name" value="alpha/beta-Hydrolases"/>
    <property type="match status" value="1"/>
</dbReference>
<organism evidence="3">
    <name type="scientific">Lysobacter firmicutimachus</name>
    <dbReference type="NCBI Taxonomy" id="1792846"/>
    <lineage>
        <taxon>Bacteria</taxon>
        <taxon>Pseudomonadati</taxon>
        <taxon>Pseudomonadota</taxon>
        <taxon>Gammaproteobacteria</taxon>
        <taxon>Lysobacterales</taxon>
        <taxon>Lysobacteraceae</taxon>
        <taxon>Lysobacter</taxon>
    </lineage>
</organism>
<dbReference type="RefSeq" id="WP_363796421.1">
    <property type="nucleotide sequence ID" value="NZ_CP159925.1"/>
</dbReference>
<feature type="domain" description="AB hydrolase-1" evidence="2">
    <location>
        <begin position="48"/>
        <end position="259"/>
    </location>
</feature>
<feature type="signal peptide" evidence="1">
    <location>
        <begin position="1"/>
        <end position="35"/>
    </location>
</feature>
<accession>A0AAU8MLP7</accession>